<dbReference type="PANTHER" id="PTHR30349:SF41">
    <property type="entry name" value="INTEGRASE_RECOMBINASE PROTEIN MJ0367-RELATED"/>
    <property type="match status" value="1"/>
</dbReference>
<comment type="caution">
    <text evidence="6">The sequence shown here is derived from an EMBL/GenBank/DDBJ whole genome shotgun (WGS) entry which is preliminary data.</text>
</comment>
<dbReference type="GO" id="GO:0015074">
    <property type="term" value="P:DNA integration"/>
    <property type="evidence" value="ECO:0007669"/>
    <property type="project" value="InterPro"/>
</dbReference>
<evidence type="ECO:0000256" key="3">
    <source>
        <dbReference type="ARBA" id="ARBA00023172"/>
    </source>
</evidence>
<protein>
    <recommendedName>
        <fullName evidence="4">Tyr recombinase domain-containing protein</fullName>
    </recommendedName>
</protein>
<sequence length="434" mass="51543">MIDLIKLELLYRKYRNGLRGDGKSYKFTRLKTFISFCAKRECNYLSKDLIDEWCIKHPTESINSANHRIVELQNFIAYSNKQRYTNIPLPLLLPEVRKQRKGIPMTEMPIQKSVVSEMLEKYILYLKTLAPRICDTTHKNLIRFNNFCTKFYPEAKDLTEEIVNSWCDRRPFEKSKSRNTRVLPISQFLRYAIRHHWTKVSVPPSLPKGGNKPRIPHIFTEDELAVFFNATILVRKPVNISDFDFKLRRMQIPVFFRLLLSTGMRTNEARLLDCEDVDLKNGIIDIRHTKGWMQHQVALHPSIWELLKRYDHAVEKLLPKRKVFFPTSDGKYHDMKWQGYAFSEIWQRISRTNARPYDFRSNYAVKNINRWNYDGTEWFDKLLVLGRSMGHKTLQSTCYYYQLAPMFPDILETVSGSYLHDILPNLEDFYNDET</sequence>
<comment type="similarity">
    <text evidence="1">Belongs to the 'phage' integrase family.</text>
</comment>
<evidence type="ECO:0000259" key="4">
    <source>
        <dbReference type="PROSITE" id="PS51898"/>
    </source>
</evidence>
<dbReference type="GO" id="GO:0006310">
    <property type="term" value="P:DNA recombination"/>
    <property type="evidence" value="ECO:0007669"/>
    <property type="project" value="UniProtKB-KW"/>
</dbReference>
<dbReference type="InterPro" id="IPR050090">
    <property type="entry name" value="Tyrosine_recombinase_XerCD"/>
</dbReference>
<organism evidence="6 7">
    <name type="scientific">Prevotella intermedia</name>
    <dbReference type="NCBI Taxonomy" id="28131"/>
    <lineage>
        <taxon>Bacteria</taxon>
        <taxon>Pseudomonadati</taxon>
        <taxon>Bacteroidota</taxon>
        <taxon>Bacteroidia</taxon>
        <taxon>Bacteroidales</taxon>
        <taxon>Prevotellaceae</taxon>
        <taxon>Prevotella</taxon>
    </lineage>
</organism>
<evidence type="ECO:0000256" key="2">
    <source>
        <dbReference type="ARBA" id="ARBA00023125"/>
    </source>
</evidence>
<feature type="domain" description="Tyr recombinase" evidence="4">
    <location>
        <begin position="214"/>
        <end position="415"/>
    </location>
</feature>
<keyword evidence="3" id="KW-0233">DNA recombination</keyword>
<dbReference type="EMBL" id="PESN01000003">
    <property type="protein sequence ID" value="PIN27252.1"/>
    <property type="molecule type" value="Genomic_DNA"/>
</dbReference>
<dbReference type="InterPro" id="IPR002104">
    <property type="entry name" value="Integrase_catalytic"/>
</dbReference>
<proteinExistence type="inferred from homology"/>
<name>A0A2G9ICB6_PREIN</name>
<dbReference type="AlphaFoldDB" id="A0A2G9ICB6"/>
<dbReference type="InterPro" id="IPR013762">
    <property type="entry name" value="Integrase-like_cat_sf"/>
</dbReference>
<reference evidence="6 7" key="1">
    <citation type="submission" date="2017-11" db="EMBL/GenBank/DDBJ databases">
        <title>Genome sequencing of Prevotella intermedia KCOM 2069.</title>
        <authorList>
            <person name="Kook J.-K."/>
            <person name="Park S.-N."/>
            <person name="Lim Y.K."/>
        </authorList>
    </citation>
    <scope>NUCLEOTIDE SEQUENCE [LARGE SCALE GENOMIC DNA]</scope>
    <source>
        <strain evidence="6 7">KCOM 2069</strain>
    </source>
</reference>
<evidence type="ECO:0000313" key="6">
    <source>
        <dbReference type="EMBL" id="PIN27402.1"/>
    </source>
</evidence>
<accession>A0A2G9ICB6</accession>
<dbReference type="Gene3D" id="1.10.443.10">
    <property type="entry name" value="Intergrase catalytic core"/>
    <property type="match status" value="1"/>
</dbReference>
<evidence type="ECO:0000256" key="1">
    <source>
        <dbReference type="ARBA" id="ARBA00008857"/>
    </source>
</evidence>
<dbReference type="Proteomes" id="UP000230500">
    <property type="component" value="Unassembled WGS sequence"/>
</dbReference>
<dbReference type="Pfam" id="PF00589">
    <property type="entry name" value="Phage_integrase"/>
    <property type="match status" value="1"/>
</dbReference>
<dbReference type="PANTHER" id="PTHR30349">
    <property type="entry name" value="PHAGE INTEGRASE-RELATED"/>
    <property type="match status" value="1"/>
</dbReference>
<dbReference type="GO" id="GO:0003677">
    <property type="term" value="F:DNA binding"/>
    <property type="evidence" value="ECO:0007669"/>
    <property type="project" value="UniProtKB-KW"/>
</dbReference>
<gene>
    <name evidence="6" type="ORF">CUC04_08425</name>
    <name evidence="5" type="ORF">CUC04_11425</name>
</gene>
<dbReference type="RefSeq" id="WP_099977311.1">
    <property type="nucleotide sequence ID" value="NZ_PESN01000002.1"/>
</dbReference>
<dbReference type="InterPro" id="IPR011010">
    <property type="entry name" value="DNA_brk_join_enz"/>
</dbReference>
<evidence type="ECO:0000313" key="5">
    <source>
        <dbReference type="EMBL" id="PIN27252.1"/>
    </source>
</evidence>
<dbReference type="SUPFAM" id="SSF56349">
    <property type="entry name" value="DNA breaking-rejoining enzymes"/>
    <property type="match status" value="1"/>
</dbReference>
<dbReference type="EMBL" id="PESN01000002">
    <property type="protein sequence ID" value="PIN27402.1"/>
    <property type="molecule type" value="Genomic_DNA"/>
</dbReference>
<keyword evidence="2" id="KW-0238">DNA-binding</keyword>
<dbReference type="PROSITE" id="PS51898">
    <property type="entry name" value="TYR_RECOMBINASE"/>
    <property type="match status" value="1"/>
</dbReference>
<evidence type="ECO:0000313" key="7">
    <source>
        <dbReference type="Proteomes" id="UP000230500"/>
    </source>
</evidence>